<proteinExistence type="predicted"/>
<dbReference type="AlphaFoldDB" id="A0A1N6EMK6"/>
<keyword evidence="1" id="KW-0732">Signal</keyword>
<evidence type="ECO:0000313" key="4">
    <source>
        <dbReference type="Proteomes" id="UP000185221"/>
    </source>
</evidence>
<feature type="domain" description="DUF4440" evidence="2">
    <location>
        <begin position="30"/>
        <end position="136"/>
    </location>
</feature>
<dbReference type="RefSeq" id="WP_074224959.1">
    <property type="nucleotide sequence ID" value="NZ_FSRC01000001.1"/>
</dbReference>
<dbReference type="Gene3D" id="3.10.450.50">
    <property type="match status" value="1"/>
</dbReference>
<dbReference type="InterPro" id="IPR032710">
    <property type="entry name" value="NTF2-like_dom_sf"/>
</dbReference>
<feature type="chain" id="PRO_5012884604" description="DUF4440 domain-containing protein" evidence="1">
    <location>
        <begin position="21"/>
        <end position="150"/>
    </location>
</feature>
<feature type="signal peptide" evidence="1">
    <location>
        <begin position="1"/>
        <end position="20"/>
    </location>
</feature>
<protein>
    <recommendedName>
        <fullName evidence="2">DUF4440 domain-containing protein</fullName>
    </recommendedName>
</protein>
<dbReference type="Pfam" id="PF14534">
    <property type="entry name" value="DUF4440"/>
    <property type="match status" value="1"/>
</dbReference>
<organism evidence="3 4">
    <name type="scientific">Algoriphagus halophilus</name>
    <dbReference type="NCBI Taxonomy" id="226505"/>
    <lineage>
        <taxon>Bacteria</taxon>
        <taxon>Pseudomonadati</taxon>
        <taxon>Bacteroidota</taxon>
        <taxon>Cytophagia</taxon>
        <taxon>Cytophagales</taxon>
        <taxon>Cyclobacteriaceae</taxon>
        <taxon>Algoriphagus</taxon>
    </lineage>
</organism>
<gene>
    <name evidence="3" type="ORF">SAMN05444394_2314</name>
</gene>
<dbReference type="InterPro" id="IPR027843">
    <property type="entry name" value="DUF4440"/>
</dbReference>
<dbReference type="Proteomes" id="UP000185221">
    <property type="component" value="Unassembled WGS sequence"/>
</dbReference>
<name>A0A1N6EMK6_9BACT</name>
<evidence type="ECO:0000256" key="1">
    <source>
        <dbReference type="SAM" id="SignalP"/>
    </source>
</evidence>
<dbReference type="STRING" id="226505.SAMN05444394_2314"/>
<evidence type="ECO:0000313" key="3">
    <source>
        <dbReference type="EMBL" id="SIN84302.1"/>
    </source>
</evidence>
<reference evidence="4" key="1">
    <citation type="submission" date="2016-11" db="EMBL/GenBank/DDBJ databases">
        <authorList>
            <person name="Varghese N."/>
            <person name="Submissions S."/>
        </authorList>
    </citation>
    <scope>NUCLEOTIDE SEQUENCE [LARGE SCALE GENOMIC DNA]</scope>
    <source>
        <strain evidence="4">DSM 15292</strain>
    </source>
</reference>
<dbReference type="SUPFAM" id="SSF54427">
    <property type="entry name" value="NTF2-like"/>
    <property type="match status" value="1"/>
</dbReference>
<dbReference type="EMBL" id="FSRC01000001">
    <property type="protein sequence ID" value="SIN84302.1"/>
    <property type="molecule type" value="Genomic_DNA"/>
</dbReference>
<dbReference type="OrthoDB" id="8756677at2"/>
<keyword evidence="4" id="KW-1185">Reference proteome</keyword>
<accession>A0A1N6EMK6</accession>
<sequence>MRASILLFLLVFSSYFIASAQTTCMTEENIKLLDAKWEEANLHPDPDFFESTLGEEFVWVHNHVSMVDSKGTVVEGAKKKKAAGTSNTRSRVQRDVKVAITGNTAVVTGITVVDRGPEPTTYHFMRTYVEIGGKCLLIGNHTMAIPKEEL</sequence>
<evidence type="ECO:0000259" key="2">
    <source>
        <dbReference type="Pfam" id="PF14534"/>
    </source>
</evidence>